<reference evidence="2 3" key="1">
    <citation type="journal article" date="2017" name="G3 (Bethesda)">
        <title>First Draft Genome Sequence of the Pathogenic Fungus Lomentospora prolificans (Formerly Scedosporium prolificans).</title>
        <authorList>
            <person name="Luo R."/>
            <person name="Zimin A."/>
            <person name="Workman R."/>
            <person name="Fan Y."/>
            <person name="Pertea G."/>
            <person name="Grossman N."/>
            <person name="Wear M.P."/>
            <person name="Jia B."/>
            <person name="Miller H."/>
            <person name="Casadevall A."/>
            <person name="Timp W."/>
            <person name="Zhang S.X."/>
            <person name="Salzberg S.L."/>
        </authorList>
    </citation>
    <scope>NUCLEOTIDE SEQUENCE [LARGE SCALE GENOMIC DNA]</scope>
    <source>
        <strain evidence="2 3">JHH-5317</strain>
    </source>
</reference>
<dbReference type="Pfam" id="PF13489">
    <property type="entry name" value="Methyltransf_23"/>
    <property type="match status" value="1"/>
</dbReference>
<dbReference type="InParanoid" id="A0A2N3NHD4"/>
<accession>A0A2N3NHD4</accession>
<dbReference type="GO" id="GO:0008168">
    <property type="term" value="F:methyltransferase activity"/>
    <property type="evidence" value="ECO:0007669"/>
    <property type="project" value="TreeGrafter"/>
</dbReference>
<dbReference type="PANTHER" id="PTHR43591:SF10">
    <property type="entry name" value="ABC TRANSMEMBRANE TYPE-1 DOMAIN-CONTAINING PROTEIN-RELATED"/>
    <property type="match status" value="1"/>
</dbReference>
<dbReference type="PANTHER" id="PTHR43591">
    <property type="entry name" value="METHYLTRANSFERASE"/>
    <property type="match status" value="1"/>
</dbReference>
<dbReference type="Proteomes" id="UP000233524">
    <property type="component" value="Unassembled WGS sequence"/>
</dbReference>
<dbReference type="SUPFAM" id="SSF53335">
    <property type="entry name" value="S-adenosyl-L-methionine-dependent methyltransferases"/>
    <property type="match status" value="1"/>
</dbReference>
<organism evidence="2 3">
    <name type="scientific">Lomentospora prolificans</name>
    <dbReference type="NCBI Taxonomy" id="41688"/>
    <lineage>
        <taxon>Eukaryota</taxon>
        <taxon>Fungi</taxon>
        <taxon>Dikarya</taxon>
        <taxon>Ascomycota</taxon>
        <taxon>Pezizomycotina</taxon>
        <taxon>Sordariomycetes</taxon>
        <taxon>Hypocreomycetidae</taxon>
        <taxon>Microascales</taxon>
        <taxon>Microascaceae</taxon>
        <taxon>Lomentospora</taxon>
    </lineage>
</organism>
<protein>
    <recommendedName>
        <fullName evidence="4">Methyltransferase domain-containing protein</fullName>
    </recommendedName>
</protein>
<dbReference type="InterPro" id="IPR029063">
    <property type="entry name" value="SAM-dependent_MTases_sf"/>
</dbReference>
<keyword evidence="3" id="KW-1185">Reference proteome</keyword>
<comment type="similarity">
    <text evidence="1">Belongs to the methyltransferase superfamily. LaeA methyltransferase family.</text>
</comment>
<dbReference type="CDD" id="cd02440">
    <property type="entry name" value="AdoMet_MTases"/>
    <property type="match status" value="1"/>
</dbReference>
<sequence length="325" mass="37049">MQSATDQPIDQIEVDQNDNLTLASGSGGDTLTLRSSLFRFKWENGRRYHGEHDGHYWGPNDDQQQVAEDISHQMHTLVLDGLYAAPLSHVERVLDIGCGIGVWAIDFADEHPDAEVIGIDISPIQPTLVPPNCRFEVDDINRPWTFPDDYFDFVHIRNMLGTVRDWVELHNQAFQHIRPGGWIEQVEISTITRSDDETIPPGGALERWTDIWIEVGEKLGMSFHAAEISSQAIQAAGFTNLHERIIKLPFGTWPKDKTLKAWGELYRHFLLQGIEGFALRSLTDILKWTYDEAQVFLAELRRELKDPNVHGYSELRIVYGQKPPS</sequence>
<dbReference type="AlphaFoldDB" id="A0A2N3NHD4"/>
<evidence type="ECO:0008006" key="4">
    <source>
        <dbReference type="Google" id="ProtNLM"/>
    </source>
</evidence>
<evidence type="ECO:0000256" key="1">
    <source>
        <dbReference type="ARBA" id="ARBA00038158"/>
    </source>
</evidence>
<dbReference type="VEuPathDB" id="FungiDB:jhhlp_001741"/>
<dbReference type="STRING" id="41688.A0A2N3NHD4"/>
<proteinExistence type="inferred from homology"/>
<evidence type="ECO:0000313" key="2">
    <source>
        <dbReference type="EMBL" id="PKS11752.1"/>
    </source>
</evidence>
<dbReference type="OrthoDB" id="184880at2759"/>
<dbReference type="Gene3D" id="3.40.50.150">
    <property type="entry name" value="Vaccinia Virus protein VP39"/>
    <property type="match status" value="1"/>
</dbReference>
<evidence type="ECO:0000313" key="3">
    <source>
        <dbReference type="Proteomes" id="UP000233524"/>
    </source>
</evidence>
<comment type="caution">
    <text evidence="2">The sequence shown here is derived from an EMBL/GenBank/DDBJ whole genome shotgun (WGS) entry which is preliminary data.</text>
</comment>
<name>A0A2N3NHD4_9PEZI</name>
<dbReference type="EMBL" id="NLAX01000005">
    <property type="protein sequence ID" value="PKS11752.1"/>
    <property type="molecule type" value="Genomic_DNA"/>
</dbReference>
<gene>
    <name evidence="2" type="ORF">jhhlp_001741</name>
</gene>